<dbReference type="InterPro" id="IPR032331">
    <property type="entry name" value="DUF4856"/>
</dbReference>
<name>A0ABW4ZPG9_9SPHI</name>
<reference evidence="2" key="1">
    <citation type="journal article" date="2019" name="Int. J. Syst. Evol. Microbiol.">
        <title>The Global Catalogue of Microorganisms (GCM) 10K type strain sequencing project: providing services to taxonomists for standard genome sequencing and annotation.</title>
        <authorList>
            <consortium name="The Broad Institute Genomics Platform"/>
            <consortium name="The Broad Institute Genome Sequencing Center for Infectious Disease"/>
            <person name="Wu L."/>
            <person name="Ma J."/>
        </authorList>
    </citation>
    <scope>NUCLEOTIDE SEQUENCE [LARGE SCALE GENOMIC DNA]</scope>
    <source>
        <strain evidence="2">KCTC 42217</strain>
    </source>
</reference>
<dbReference type="EMBL" id="JBHUHZ010000003">
    <property type="protein sequence ID" value="MFD2163893.1"/>
    <property type="molecule type" value="Genomic_DNA"/>
</dbReference>
<sequence length="380" mass="41612">MHKKLLLSASIAFTVIFSSCDKNNPEPEVKLEVPATYDFARNSATSVDYSGQTQRQNMMKEIATYLSTATTGAVLNSTKLINMYENTNAPFTDATLNAATSKKLSDKTSASAAHVAHQGTTITWFKSILTDAAAASTSTSPAGPNQAGVIQVQGGTSKYLVSEKGVEYTQLFQKALMGACFMDQAVNNYLSDAKLINNDNVESGKNYTTMEHSWDEAYGYFTKVNDLKFEGTQDRGYWGGYFYGLEATNQIASKTYEAFRTGRAAIVAKNYAERDKQRAIIRQNFETVCMTKALHYLGESKKKIDAGNFASAFHELSEGLGFIYSLQYAPSAKISAAKATEWMNLLTSGDGFWAGDITTKIATVKTQLANLYSVDPSKDY</sequence>
<gene>
    <name evidence="1" type="ORF">ACFSJU_15905</name>
</gene>
<accession>A0ABW4ZPG9</accession>
<dbReference type="RefSeq" id="WP_255904941.1">
    <property type="nucleotide sequence ID" value="NZ_JAFMZO010000004.1"/>
</dbReference>
<organism evidence="1 2">
    <name type="scientific">Paradesertivirga mongoliensis</name>
    <dbReference type="NCBI Taxonomy" id="2100740"/>
    <lineage>
        <taxon>Bacteria</taxon>
        <taxon>Pseudomonadati</taxon>
        <taxon>Bacteroidota</taxon>
        <taxon>Sphingobacteriia</taxon>
        <taxon>Sphingobacteriales</taxon>
        <taxon>Sphingobacteriaceae</taxon>
        <taxon>Paradesertivirga</taxon>
    </lineage>
</organism>
<evidence type="ECO:0000313" key="2">
    <source>
        <dbReference type="Proteomes" id="UP001597387"/>
    </source>
</evidence>
<protein>
    <submittedName>
        <fullName evidence="1">DUF4856 domain-containing protein</fullName>
    </submittedName>
</protein>
<evidence type="ECO:0000313" key="1">
    <source>
        <dbReference type="EMBL" id="MFD2163893.1"/>
    </source>
</evidence>
<dbReference type="PROSITE" id="PS51257">
    <property type="entry name" value="PROKAR_LIPOPROTEIN"/>
    <property type="match status" value="1"/>
</dbReference>
<dbReference type="Pfam" id="PF16148">
    <property type="entry name" value="DUF4856"/>
    <property type="match status" value="1"/>
</dbReference>
<proteinExistence type="predicted"/>
<keyword evidence="2" id="KW-1185">Reference proteome</keyword>
<dbReference type="Proteomes" id="UP001597387">
    <property type="component" value="Unassembled WGS sequence"/>
</dbReference>
<comment type="caution">
    <text evidence="1">The sequence shown here is derived from an EMBL/GenBank/DDBJ whole genome shotgun (WGS) entry which is preliminary data.</text>
</comment>